<dbReference type="SUPFAM" id="SSF47413">
    <property type="entry name" value="lambda repressor-like DNA-binding domains"/>
    <property type="match status" value="1"/>
</dbReference>
<protein>
    <submittedName>
        <fullName evidence="2">TIGR00270 family protein</fullName>
    </submittedName>
</protein>
<dbReference type="GO" id="GO:0003677">
    <property type="term" value="F:DNA binding"/>
    <property type="evidence" value="ECO:0007669"/>
    <property type="project" value="InterPro"/>
</dbReference>
<dbReference type="InterPro" id="IPR010982">
    <property type="entry name" value="Lambda_DNA-bd_dom_sf"/>
</dbReference>
<dbReference type="InterPro" id="IPR004451">
    <property type="entry name" value="MJ0586"/>
</dbReference>
<gene>
    <name evidence="2" type="ORF">ENU14_07595</name>
</gene>
<dbReference type="AlphaFoldDB" id="A0A7C4H6Z1"/>
<dbReference type="EMBL" id="DTBJ01000063">
    <property type="protein sequence ID" value="HGM59419.1"/>
    <property type="molecule type" value="Genomic_DNA"/>
</dbReference>
<proteinExistence type="predicted"/>
<sequence>MTCYCEICGRHVEDSNLCRTVTIYNSVLTVCPNCYKKIVGDKQPAIQQTLKQVVKPTSSEPDRDSKWIKTKVSRKILETMYEVVEDYATRIKRAREKMGWNQTVLAQKLRVSENIVKRIESGKLKPSIELARKLEKLLGIVLLEPIVDETLRQSSGDKSEDYLTIGDLINTNDEK</sequence>
<dbReference type="Pfam" id="PF01381">
    <property type="entry name" value="HTH_3"/>
    <property type="match status" value="1"/>
</dbReference>
<organism evidence="2">
    <name type="scientific">Staphylothermus marinus</name>
    <dbReference type="NCBI Taxonomy" id="2280"/>
    <lineage>
        <taxon>Archaea</taxon>
        <taxon>Thermoproteota</taxon>
        <taxon>Thermoprotei</taxon>
        <taxon>Desulfurococcales</taxon>
        <taxon>Desulfurococcaceae</taxon>
        <taxon>Staphylothermus</taxon>
    </lineage>
</organism>
<dbReference type="NCBIfam" id="TIGR00270">
    <property type="entry name" value="multiprotein bridging factor aMBF1"/>
    <property type="match status" value="1"/>
</dbReference>
<name>A0A7C4H6Z1_STAMA</name>
<dbReference type="CDD" id="cd00093">
    <property type="entry name" value="HTH_XRE"/>
    <property type="match status" value="1"/>
</dbReference>
<dbReference type="PROSITE" id="PS50943">
    <property type="entry name" value="HTH_CROC1"/>
    <property type="match status" value="1"/>
</dbReference>
<accession>A0A7C4H6Z1</accession>
<dbReference type="SMART" id="SM00530">
    <property type="entry name" value="HTH_XRE"/>
    <property type="match status" value="1"/>
</dbReference>
<comment type="caution">
    <text evidence="2">The sequence shown here is derived from an EMBL/GenBank/DDBJ whole genome shotgun (WGS) entry which is preliminary data.</text>
</comment>
<dbReference type="InterPro" id="IPR001387">
    <property type="entry name" value="Cro/C1-type_HTH"/>
</dbReference>
<evidence type="ECO:0000313" key="2">
    <source>
        <dbReference type="EMBL" id="HGM59419.1"/>
    </source>
</evidence>
<dbReference type="Gene3D" id="1.10.260.40">
    <property type="entry name" value="lambda repressor-like DNA-binding domains"/>
    <property type="match status" value="1"/>
</dbReference>
<reference evidence="2" key="1">
    <citation type="journal article" date="2020" name="mSystems">
        <title>Genome- and Community-Level Interaction Insights into Carbon Utilization and Element Cycling Functions of Hydrothermarchaeota in Hydrothermal Sediment.</title>
        <authorList>
            <person name="Zhou Z."/>
            <person name="Liu Y."/>
            <person name="Xu W."/>
            <person name="Pan J."/>
            <person name="Luo Z.H."/>
            <person name="Li M."/>
        </authorList>
    </citation>
    <scope>NUCLEOTIDE SEQUENCE [LARGE SCALE GENOMIC DNA]</scope>
    <source>
        <strain evidence="2">SpSt-642</strain>
    </source>
</reference>
<feature type="domain" description="HTH cro/C1-type" evidence="1">
    <location>
        <begin position="91"/>
        <end position="146"/>
    </location>
</feature>
<evidence type="ECO:0000259" key="1">
    <source>
        <dbReference type="PROSITE" id="PS50943"/>
    </source>
</evidence>